<dbReference type="InterPro" id="IPR041588">
    <property type="entry name" value="Integrase_H2C2"/>
</dbReference>
<dbReference type="InterPro" id="IPR003309">
    <property type="entry name" value="SCAN_dom"/>
</dbReference>
<evidence type="ECO:0000256" key="8">
    <source>
        <dbReference type="ARBA" id="ARBA00022801"/>
    </source>
</evidence>
<dbReference type="SUPFAM" id="SSF57756">
    <property type="entry name" value="Retrovirus zinc finger-like domains"/>
    <property type="match status" value="1"/>
</dbReference>
<dbReference type="Pfam" id="PF02023">
    <property type="entry name" value="SCAN"/>
    <property type="match status" value="1"/>
</dbReference>
<keyword evidence="11" id="KW-0862">Zinc</keyword>
<dbReference type="InterPro" id="IPR043128">
    <property type="entry name" value="Rev_trsase/Diguanyl_cyclase"/>
</dbReference>
<dbReference type="InterPro" id="IPR001878">
    <property type="entry name" value="Znf_CCHC"/>
</dbReference>
<dbReference type="GO" id="GO:0008270">
    <property type="term" value="F:zinc ion binding"/>
    <property type="evidence" value="ECO:0007669"/>
    <property type="project" value="UniProtKB-KW"/>
</dbReference>
<evidence type="ECO:0000256" key="1">
    <source>
        <dbReference type="ARBA" id="ARBA00010879"/>
    </source>
</evidence>
<evidence type="ECO:0000256" key="5">
    <source>
        <dbReference type="ARBA" id="ARBA00022695"/>
    </source>
</evidence>
<dbReference type="EC" id="2.7.7.49" evidence="3"/>
<evidence type="ECO:0000259" key="16">
    <source>
        <dbReference type="PROSITE" id="PS50994"/>
    </source>
</evidence>
<evidence type="ECO:0000256" key="7">
    <source>
        <dbReference type="ARBA" id="ARBA00022759"/>
    </source>
</evidence>
<feature type="region of interest" description="Disordered" evidence="12">
    <location>
        <begin position="71"/>
        <end position="103"/>
    </location>
</feature>
<keyword evidence="8" id="KW-0378">Hydrolase</keyword>
<accession>A0A8P4GG91</accession>
<evidence type="ECO:0000256" key="11">
    <source>
        <dbReference type="PROSITE-ProRule" id="PRU00047"/>
    </source>
</evidence>
<dbReference type="InterPro" id="IPR036875">
    <property type="entry name" value="Znf_CCHC_sf"/>
</dbReference>
<feature type="region of interest" description="Disordered" evidence="12">
    <location>
        <begin position="330"/>
        <end position="395"/>
    </location>
</feature>
<evidence type="ECO:0000256" key="10">
    <source>
        <dbReference type="ARBA" id="ARBA00039658"/>
    </source>
</evidence>
<dbReference type="InterPro" id="IPR000477">
    <property type="entry name" value="RT_dom"/>
</dbReference>
<dbReference type="SUPFAM" id="SSF56672">
    <property type="entry name" value="DNA/RNA polymerases"/>
    <property type="match status" value="1"/>
</dbReference>
<keyword evidence="5" id="KW-0548">Nucleotidyltransferase</keyword>
<dbReference type="Pfam" id="PF00665">
    <property type="entry name" value="rve"/>
    <property type="match status" value="1"/>
</dbReference>
<dbReference type="PROSITE" id="PS50158">
    <property type="entry name" value="ZF_CCHC"/>
    <property type="match status" value="1"/>
</dbReference>
<keyword evidence="18" id="KW-1185">Reference proteome</keyword>
<feature type="compositionally biased region" description="Polar residues" evidence="12">
    <location>
        <begin position="372"/>
        <end position="385"/>
    </location>
</feature>
<dbReference type="SMART" id="SM00431">
    <property type="entry name" value="SCAN"/>
    <property type="match status" value="1"/>
</dbReference>
<evidence type="ECO:0000259" key="15">
    <source>
        <dbReference type="PROSITE" id="PS50878"/>
    </source>
</evidence>
<evidence type="ECO:0000313" key="18">
    <source>
        <dbReference type="Proteomes" id="UP000694389"/>
    </source>
</evidence>
<dbReference type="EC" id="3.1.26.4" evidence="2"/>
<dbReference type="Gene3D" id="1.10.4020.10">
    <property type="entry name" value="DNA breaking-rejoining enzymes"/>
    <property type="match status" value="1"/>
</dbReference>
<dbReference type="SUPFAM" id="SSF47353">
    <property type="entry name" value="Retrovirus capsid dimerization domain-like"/>
    <property type="match status" value="1"/>
</dbReference>
<dbReference type="InterPro" id="IPR036397">
    <property type="entry name" value="RNaseH_sf"/>
</dbReference>
<organism evidence="17 18">
    <name type="scientific">Dicentrarchus labrax</name>
    <name type="common">European seabass</name>
    <name type="synonym">Morone labrax</name>
    <dbReference type="NCBI Taxonomy" id="13489"/>
    <lineage>
        <taxon>Eukaryota</taxon>
        <taxon>Metazoa</taxon>
        <taxon>Chordata</taxon>
        <taxon>Craniata</taxon>
        <taxon>Vertebrata</taxon>
        <taxon>Euteleostomi</taxon>
        <taxon>Actinopterygii</taxon>
        <taxon>Neopterygii</taxon>
        <taxon>Teleostei</taxon>
        <taxon>Neoteleostei</taxon>
        <taxon>Acanthomorphata</taxon>
        <taxon>Eupercaria</taxon>
        <taxon>Moronidae</taxon>
        <taxon>Dicentrarchus</taxon>
    </lineage>
</organism>
<dbReference type="FunFam" id="3.10.20.370:FF:000001">
    <property type="entry name" value="Retrovirus-related Pol polyprotein from transposon 17.6-like protein"/>
    <property type="match status" value="1"/>
</dbReference>
<dbReference type="InterPro" id="IPR043502">
    <property type="entry name" value="DNA/RNA_pol_sf"/>
</dbReference>
<dbReference type="Pfam" id="PF17921">
    <property type="entry name" value="Integrase_H2C2"/>
    <property type="match status" value="1"/>
</dbReference>
<dbReference type="Pfam" id="PF17917">
    <property type="entry name" value="RT_RNaseH"/>
    <property type="match status" value="1"/>
</dbReference>
<reference evidence="17" key="1">
    <citation type="submission" date="2025-08" db="UniProtKB">
        <authorList>
            <consortium name="Ensembl"/>
        </authorList>
    </citation>
    <scope>IDENTIFICATION</scope>
</reference>
<dbReference type="InterPro" id="IPR050951">
    <property type="entry name" value="Retrovirus_Pol_polyprotein"/>
</dbReference>
<evidence type="ECO:0000256" key="2">
    <source>
        <dbReference type="ARBA" id="ARBA00012180"/>
    </source>
</evidence>
<feature type="domain" description="CCHC-type" evidence="13">
    <location>
        <begin position="405"/>
        <end position="419"/>
    </location>
</feature>
<dbReference type="FunFam" id="3.30.70.270:FF:000020">
    <property type="entry name" value="Transposon Tf2-6 polyprotein-like Protein"/>
    <property type="match status" value="1"/>
</dbReference>
<keyword evidence="6" id="KW-0540">Nuclease</keyword>
<dbReference type="PROSITE" id="PS50804">
    <property type="entry name" value="SCAN_BOX"/>
    <property type="match status" value="1"/>
</dbReference>
<dbReference type="Gene3D" id="1.10.340.70">
    <property type="match status" value="1"/>
</dbReference>
<evidence type="ECO:0000313" key="17">
    <source>
        <dbReference type="Ensembl" id="ENSDLAP00005073354.1"/>
    </source>
</evidence>
<dbReference type="GO" id="GO:0003964">
    <property type="term" value="F:RNA-directed DNA polymerase activity"/>
    <property type="evidence" value="ECO:0007669"/>
    <property type="project" value="UniProtKB-KW"/>
</dbReference>
<dbReference type="InterPro" id="IPR001584">
    <property type="entry name" value="Integrase_cat-core"/>
</dbReference>
<comment type="similarity">
    <text evidence="1">Belongs to the beta type-B retroviral polymerase family. HERV class-II K(HML-2) pol subfamily.</text>
</comment>
<reference evidence="17" key="2">
    <citation type="submission" date="2025-09" db="UniProtKB">
        <authorList>
            <consortium name="Ensembl"/>
        </authorList>
    </citation>
    <scope>IDENTIFICATION</scope>
</reference>
<dbReference type="Ensembl" id="ENSDLAT00005076591.1">
    <property type="protein sequence ID" value="ENSDLAP00005073354.1"/>
    <property type="gene ID" value="ENSDLAG00005029656.1"/>
</dbReference>
<dbReference type="Gene3D" id="4.10.60.10">
    <property type="entry name" value="Zinc finger, CCHC-type"/>
    <property type="match status" value="1"/>
</dbReference>
<dbReference type="InterPro" id="IPR021109">
    <property type="entry name" value="Peptidase_aspartic_dom_sf"/>
</dbReference>
<keyword evidence="7" id="KW-0255">Endonuclease</keyword>
<dbReference type="InterPro" id="IPR038269">
    <property type="entry name" value="SCAN_sf"/>
</dbReference>
<dbReference type="SUPFAM" id="SSF50630">
    <property type="entry name" value="Acid proteases"/>
    <property type="match status" value="1"/>
</dbReference>
<dbReference type="InterPro" id="IPR054465">
    <property type="entry name" value="Integrase_p58-like_C"/>
</dbReference>
<keyword evidence="9" id="KW-0695">RNA-directed DNA polymerase</keyword>
<dbReference type="InterPro" id="IPR012337">
    <property type="entry name" value="RNaseH-like_sf"/>
</dbReference>
<evidence type="ECO:0000256" key="9">
    <source>
        <dbReference type="ARBA" id="ARBA00022918"/>
    </source>
</evidence>
<keyword evidence="11" id="KW-0863">Zinc-finger</keyword>
<dbReference type="GeneTree" id="ENSGT01050000244855"/>
<keyword evidence="4" id="KW-0808">Transferase</keyword>
<evidence type="ECO:0000259" key="13">
    <source>
        <dbReference type="PROSITE" id="PS50158"/>
    </source>
</evidence>
<dbReference type="Gene3D" id="3.10.10.10">
    <property type="entry name" value="HIV Type 1 Reverse Transcriptase, subunit A, domain 1"/>
    <property type="match status" value="1"/>
</dbReference>
<dbReference type="GO" id="GO:0004523">
    <property type="term" value="F:RNA-DNA hybrid ribonuclease activity"/>
    <property type="evidence" value="ECO:0007669"/>
    <property type="project" value="UniProtKB-EC"/>
</dbReference>
<feature type="compositionally biased region" description="Pro residues" evidence="12">
    <location>
        <begin position="79"/>
        <end position="101"/>
    </location>
</feature>
<dbReference type="Pfam" id="PF22938">
    <property type="entry name" value="Integrase_p58_C"/>
    <property type="match status" value="1"/>
</dbReference>
<protein>
    <recommendedName>
        <fullName evidence="10">Gypsy retrotransposon integrase-like protein 1</fullName>
        <ecNumber evidence="3">2.7.7.49</ecNumber>
        <ecNumber evidence="2">3.1.26.4</ecNumber>
    </recommendedName>
</protein>
<dbReference type="PANTHER" id="PTHR37984:SF5">
    <property type="entry name" value="PROTEIN NYNRIN-LIKE"/>
    <property type="match status" value="1"/>
</dbReference>
<keyword evidence="11" id="KW-0479">Metal-binding</keyword>
<dbReference type="Proteomes" id="UP000694389">
    <property type="component" value="Unassembled WGS sequence"/>
</dbReference>
<feature type="domain" description="Integrase catalytic" evidence="16">
    <location>
        <begin position="723"/>
        <end position="881"/>
    </location>
</feature>
<dbReference type="PROSITE" id="PS50878">
    <property type="entry name" value="RT_POL"/>
    <property type="match status" value="1"/>
</dbReference>
<feature type="domain" description="Reverse transcriptase" evidence="15">
    <location>
        <begin position="1104"/>
        <end position="1282"/>
    </location>
</feature>
<evidence type="ECO:0000259" key="14">
    <source>
        <dbReference type="PROSITE" id="PS50804"/>
    </source>
</evidence>
<evidence type="ECO:0000256" key="12">
    <source>
        <dbReference type="SAM" id="MobiDB-lite"/>
    </source>
</evidence>
<evidence type="ECO:0000256" key="4">
    <source>
        <dbReference type="ARBA" id="ARBA00022679"/>
    </source>
</evidence>
<dbReference type="Gene3D" id="3.30.70.270">
    <property type="match status" value="2"/>
</dbReference>
<feature type="compositionally biased region" description="Pro residues" evidence="12">
    <location>
        <begin position="342"/>
        <end position="358"/>
    </location>
</feature>
<dbReference type="FunFam" id="1.10.340.70:FF:000001">
    <property type="entry name" value="Retrovirus-related Pol polyprotein from transposon gypsy-like Protein"/>
    <property type="match status" value="1"/>
</dbReference>
<dbReference type="GO" id="GO:0015074">
    <property type="term" value="P:DNA integration"/>
    <property type="evidence" value="ECO:0007669"/>
    <property type="project" value="InterPro"/>
</dbReference>
<dbReference type="SUPFAM" id="SSF53098">
    <property type="entry name" value="Ribonuclease H-like"/>
    <property type="match status" value="1"/>
</dbReference>
<feature type="domain" description="SCAN box" evidence="14">
    <location>
        <begin position="246"/>
        <end position="324"/>
    </location>
</feature>
<dbReference type="PROSITE" id="PS50994">
    <property type="entry name" value="INTEGRASE"/>
    <property type="match status" value="1"/>
</dbReference>
<dbReference type="GO" id="GO:0003676">
    <property type="term" value="F:nucleic acid binding"/>
    <property type="evidence" value="ECO:0007669"/>
    <property type="project" value="InterPro"/>
</dbReference>
<name>A0A8P4GG91_DICLA</name>
<proteinExistence type="inferred from homology"/>
<dbReference type="CDD" id="cd01647">
    <property type="entry name" value="RT_LTR"/>
    <property type="match status" value="1"/>
</dbReference>
<dbReference type="PANTHER" id="PTHR37984">
    <property type="entry name" value="PROTEIN CBG26694"/>
    <property type="match status" value="1"/>
</dbReference>
<dbReference type="Pfam" id="PF00078">
    <property type="entry name" value="RVT_1"/>
    <property type="match status" value="1"/>
</dbReference>
<dbReference type="InterPro" id="IPR041373">
    <property type="entry name" value="RT_RNaseH"/>
</dbReference>
<sequence>MTLPFILAVVCWIRERHTPKDRPLGGSCRSGTAAFCASNKELREPTVWSGSFVCWGTPSVARLATLAPNVGQHTEMSDPQPPMQQPPQQPPPQPVPQPPTEQPSQLITLLGEMLGQITAIHSQQTATNRRHLEALQNQAGKQNQLLEGLLARSGAQSPSPPCSSFSGITMHRMTAADDPQTFLEMFEATAEACGWPAAEWAVRLLPLLSGESQTAALGLPASARGEFRIVKRAILDRMGFSPEDHRRRFRSATLGSSDRPFVFAQQLKDAATRWLQPGGSSGERLMLELVVLEQFVEGLPTGTAEWVRCHRPADLEAAITLAEDHLAVYGGDRAPERRPSAPARPVPAPRRRPPPPLTPRLETVARPLPLPRSNQTSSLSPSQGPAATGAALGPQRVPQASGQECWRCGQPGHFCRECPLMEVGQVVRVAGPPTPSPGPGGTYSVPVRIQGGIHQAMVDSGCTQSIIHQHLVRPGALVEASWVDIRCVHGDIHRYPVVPVEIRYMGKKHIVKAAVSSRLTHPLILGTDWPGFNRLVGQCAGVRSRPVGAWDMCAVLSGDARLSDAAEGEGGSVVPPPEAPQVPMLRSTEDFPLEQSRDNTLRFAFDQVIQIDGQLVHPDAAQTYPHFAMVRDRLYRVSRDTQSAEEITQLLVPESRRETVFQAAHYNPMAGHMGYEKTLNRIMARFYWPGIRADVRRWCASCPECQLVNQPAIPRAPLRPLPLMEVPFERIGMDLIGPFHRIARGYRFVLVLVDYATRYPEAVPLRTISAKSVAQALFQVISRVGIPKEILTDQGTSFMSRTLRELYGLLGIRSIRTSVYHPQTDGLVERLNKTLKSMIRKFVHDDGRNWDRWLDPLLFAVREVPQASTGFSPFELLFGRTPRGVLDLVKESWEEGPSPSKNEVQYVLDLRAKLHTLGRLSRENLLRAQERQQRLYNRGTRLRQFAPGDKVLVLLPSSSSKLLAKWQGPFVVTRRVGDVDYEVGRSDRGGAAQIYHLNLLKAWREAEPVSLVTTVKERDELGPEVPNSTNPASLHCGDHLTPSQRADVAALQQRFADVFSPLPGRTNLIQHHVETHPGVTVRSRPYRLPEHKRKVVQKELKAMLEMGVIEESNSAWCSPIVLVLKKDGSIRFCVDYRKVNDVSRFDAYPMPRVDELLDRLGTARFFTTLDLTKGYWQIPLSPESKEKTAFSTLYGLYQFVTLPFGLFGAPATFQRLMDRVLRPHSAYAAAYLDDVIIHSNSWREHVQSVAAVLESLRQAGLTANPKKCAVGRREVQYLGYHLGSGQVRPQVDKTAAIAASPRPKTKKEVRRFLGLAGYYRRFIPHFADLTSPLTDLTRKGASDPVQWTEQCQLAFEKVKQTLCGKPLLHTPNFCLPFILQTDASNRGLGAVLSQQVQGVDRPVLYISRKLSERESRYSTIEKECLAIRWAVEALRYYLLGRSFTLCSDHAPLQWLHRMKDANARITRWYLALQPFKFRVVHRPGAQMAVADFLSRSYGEGGSRLGRMTPRPKSGGGGYVEVGVVCAQLQEGEVWGRPGRVAPGELITSPANDCLMTLPFILAVVCWIRERHTPKDRPLGGSCRSGTAAFCASNKELREPTVWSGSFVCWGTPSVARLATFVFDQHCLV</sequence>
<evidence type="ECO:0000256" key="6">
    <source>
        <dbReference type="ARBA" id="ARBA00022722"/>
    </source>
</evidence>
<dbReference type="Gene3D" id="3.30.420.10">
    <property type="entry name" value="Ribonuclease H-like superfamily/Ribonuclease H"/>
    <property type="match status" value="1"/>
</dbReference>
<evidence type="ECO:0000256" key="3">
    <source>
        <dbReference type="ARBA" id="ARBA00012493"/>
    </source>
</evidence>
<dbReference type="CDD" id="cd09274">
    <property type="entry name" value="RNase_HI_RT_Ty3"/>
    <property type="match status" value="1"/>
</dbReference>
<dbReference type="SMART" id="SM00343">
    <property type="entry name" value="ZnF_C2HC"/>
    <property type="match status" value="1"/>
</dbReference>
<dbReference type="FunFam" id="3.30.420.10:FF:000032">
    <property type="entry name" value="Retrovirus-related Pol polyprotein from transposon 297-like Protein"/>
    <property type="match status" value="1"/>
</dbReference>